<dbReference type="EMBL" id="NTFS01000103">
    <property type="protein sequence ID" value="PAX55174.1"/>
    <property type="molecule type" value="Genomic_DNA"/>
</dbReference>
<protein>
    <submittedName>
        <fullName evidence="1">Uncharacterized protein</fullName>
    </submittedName>
</protein>
<evidence type="ECO:0000313" key="2">
    <source>
        <dbReference type="Proteomes" id="UP000218238"/>
    </source>
</evidence>
<name>A0A2A2TJK2_9CYAN</name>
<accession>A0A2A2TJK2</accession>
<gene>
    <name evidence="1" type="ORF">CK510_11485</name>
</gene>
<dbReference type="Proteomes" id="UP000218238">
    <property type="component" value="Unassembled WGS sequence"/>
</dbReference>
<comment type="caution">
    <text evidence="1">The sequence shown here is derived from an EMBL/GenBank/DDBJ whole genome shotgun (WGS) entry which is preliminary data.</text>
</comment>
<sequence>MIRFLARSEFPFNYCPYVNRNLSLPKQPIDFCGELELIPVRVRFYPPVAAFILEGERRHPNQQIGKPVKDKLTGEILQVDYTVPLPRRSFDEFLLWVHRYIDAAIIISPLELAEKHVSAAQRLIDKYRID</sequence>
<keyword evidence="2" id="KW-1185">Reference proteome</keyword>
<dbReference type="AlphaFoldDB" id="A0A2A2TJK2"/>
<dbReference type="OrthoDB" id="484613at2"/>
<proteinExistence type="predicted"/>
<organism evidence="1 2">
    <name type="scientific">Brunnivagina elsteri CCALA 953</name>
    <dbReference type="NCBI Taxonomy" id="987040"/>
    <lineage>
        <taxon>Bacteria</taxon>
        <taxon>Bacillati</taxon>
        <taxon>Cyanobacteriota</taxon>
        <taxon>Cyanophyceae</taxon>
        <taxon>Nostocales</taxon>
        <taxon>Calotrichaceae</taxon>
        <taxon>Brunnivagina</taxon>
    </lineage>
</organism>
<reference evidence="1 2" key="1">
    <citation type="submission" date="2017-08" db="EMBL/GenBank/DDBJ databases">
        <title>Draft genome sequence of filamentous cyanobacterium Calothrix elsteri CCALA 953.</title>
        <authorList>
            <person name="Gagunashvili A.N."/>
            <person name="Elster J."/>
            <person name="Andresson O.S."/>
        </authorList>
    </citation>
    <scope>NUCLEOTIDE SEQUENCE [LARGE SCALE GENOMIC DNA]</scope>
    <source>
        <strain evidence="1 2">CCALA 953</strain>
    </source>
</reference>
<evidence type="ECO:0000313" key="1">
    <source>
        <dbReference type="EMBL" id="PAX55174.1"/>
    </source>
</evidence>